<dbReference type="PROSITE" id="PS01125">
    <property type="entry name" value="ROK"/>
    <property type="match status" value="1"/>
</dbReference>
<keyword evidence="5" id="KW-0547">Nucleotide-binding</keyword>
<evidence type="ECO:0000256" key="1">
    <source>
        <dbReference type="ARBA" id="ARBA00001946"/>
    </source>
</evidence>
<dbReference type="AlphaFoldDB" id="A0A7R7EM19"/>
<name>A0A7R7EM19_9FIRM</name>
<dbReference type="Gene3D" id="3.30.420.40">
    <property type="match status" value="2"/>
</dbReference>
<evidence type="ECO:0000256" key="9">
    <source>
        <dbReference type="ARBA" id="ARBA00022842"/>
    </source>
</evidence>
<dbReference type="PANTHER" id="PTHR42742:SF3">
    <property type="entry name" value="FRUCTOKINASE"/>
    <property type="match status" value="1"/>
</dbReference>
<evidence type="ECO:0000256" key="11">
    <source>
        <dbReference type="ARBA" id="ARBA00038887"/>
    </source>
</evidence>
<dbReference type="CDD" id="cd24067">
    <property type="entry name" value="ASKHA_NBD_ROK_BsFRK-like"/>
    <property type="match status" value="1"/>
</dbReference>
<comment type="catalytic activity">
    <reaction evidence="12">
        <text>D-fructose + ATP = D-fructose 6-phosphate + ADP + H(+)</text>
        <dbReference type="Rhea" id="RHEA:16125"/>
        <dbReference type="ChEBI" id="CHEBI:15378"/>
        <dbReference type="ChEBI" id="CHEBI:30616"/>
        <dbReference type="ChEBI" id="CHEBI:37721"/>
        <dbReference type="ChEBI" id="CHEBI:61527"/>
        <dbReference type="ChEBI" id="CHEBI:456216"/>
        <dbReference type="EC" id="2.7.1.4"/>
    </reaction>
</comment>
<keyword evidence="14" id="KW-1185">Reference proteome</keyword>
<dbReference type="SUPFAM" id="SSF53067">
    <property type="entry name" value="Actin-like ATPase domain"/>
    <property type="match status" value="1"/>
</dbReference>
<dbReference type="RefSeq" id="WP_271712407.1">
    <property type="nucleotide sequence ID" value="NZ_AP024169.1"/>
</dbReference>
<evidence type="ECO:0000256" key="7">
    <source>
        <dbReference type="ARBA" id="ARBA00022833"/>
    </source>
</evidence>
<dbReference type="PANTHER" id="PTHR42742">
    <property type="entry name" value="TRANSCRIPTIONAL REPRESSOR MPRA"/>
    <property type="match status" value="1"/>
</dbReference>
<dbReference type="Proteomes" id="UP000595897">
    <property type="component" value="Chromosome"/>
</dbReference>
<organism evidence="13 14">
    <name type="scientific">Anaeromicropila herbilytica</name>
    <dbReference type="NCBI Taxonomy" id="2785025"/>
    <lineage>
        <taxon>Bacteria</taxon>
        <taxon>Bacillati</taxon>
        <taxon>Bacillota</taxon>
        <taxon>Clostridia</taxon>
        <taxon>Lachnospirales</taxon>
        <taxon>Lachnospiraceae</taxon>
        <taxon>Anaeromicropila</taxon>
    </lineage>
</organism>
<keyword evidence="7" id="KW-0862">Zinc</keyword>
<dbReference type="KEGG" id="ahb:bsdtb5_25670"/>
<dbReference type="GO" id="GO:0008865">
    <property type="term" value="F:fructokinase activity"/>
    <property type="evidence" value="ECO:0007669"/>
    <property type="project" value="UniProtKB-EC"/>
</dbReference>
<evidence type="ECO:0000256" key="5">
    <source>
        <dbReference type="ARBA" id="ARBA00022741"/>
    </source>
</evidence>
<comment type="cofactor">
    <cofactor evidence="1">
        <name>Mg(2+)</name>
        <dbReference type="ChEBI" id="CHEBI:18420"/>
    </cofactor>
</comment>
<gene>
    <name evidence="13" type="primary">gmuE</name>
    <name evidence="13" type="ORF">bsdtb5_25670</name>
</gene>
<keyword evidence="4" id="KW-0479">Metal-binding</keyword>
<evidence type="ECO:0000256" key="2">
    <source>
        <dbReference type="ARBA" id="ARBA00006479"/>
    </source>
</evidence>
<dbReference type="InterPro" id="IPR000600">
    <property type="entry name" value="ROK"/>
</dbReference>
<evidence type="ECO:0000256" key="3">
    <source>
        <dbReference type="ARBA" id="ARBA00022679"/>
    </source>
</evidence>
<evidence type="ECO:0000313" key="13">
    <source>
        <dbReference type="EMBL" id="BCN31272.1"/>
    </source>
</evidence>
<keyword evidence="6 13" id="KW-0418">Kinase</keyword>
<evidence type="ECO:0000256" key="8">
    <source>
        <dbReference type="ARBA" id="ARBA00022840"/>
    </source>
</evidence>
<dbReference type="EMBL" id="AP024169">
    <property type="protein sequence ID" value="BCN31272.1"/>
    <property type="molecule type" value="Genomic_DNA"/>
</dbReference>
<proteinExistence type="inferred from homology"/>
<keyword evidence="3" id="KW-0808">Transferase</keyword>
<evidence type="ECO:0000256" key="12">
    <source>
        <dbReference type="ARBA" id="ARBA00048451"/>
    </source>
</evidence>
<accession>A0A7R7EM19</accession>
<reference evidence="13 14" key="1">
    <citation type="submission" date="2020-11" db="EMBL/GenBank/DDBJ databases">
        <title>Draft genome sequencing of a Lachnospiraceae strain isolated from anoxic soil subjected to BSD treatment.</title>
        <authorList>
            <person name="Uek A."/>
            <person name="Tonouchi A."/>
        </authorList>
    </citation>
    <scope>NUCLEOTIDE SEQUENCE [LARGE SCALE GENOMIC DNA]</scope>
    <source>
        <strain evidence="13 14">TB5</strain>
    </source>
</reference>
<comment type="similarity">
    <text evidence="2">Belongs to the ROK (NagC/XylR) family.</text>
</comment>
<dbReference type="FunFam" id="3.30.420.40:FF:000153">
    <property type="entry name" value="Putative fructokinase"/>
    <property type="match status" value="1"/>
</dbReference>
<dbReference type="InterPro" id="IPR049874">
    <property type="entry name" value="ROK_cs"/>
</dbReference>
<dbReference type="EC" id="2.7.1.4" evidence="11"/>
<evidence type="ECO:0000256" key="4">
    <source>
        <dbReference type="ARBA" id="ARBA00022723"/>
    </source>
</evidence>
<dbReference type="InterPro" id="IPR051804">
    <property type="entry name" value="Carb_Metab_Reg_Kinase/Isom"/>
</dbReference>
<dbReference type="FunFam" id="3.30.420.40:FF:000136">
    <property type="entry name" value="Putative fructokinase"/>
    <property type="match status" value="1"/>
</dbReference>
<keyword evidence="10" id="KW-0119">Carbohydrate metabolism</keyword>
<evidence type="ECO:0000313" key="14">
    <source>
        <dbReference type="Proteomes" id="UP000595897"/>
    </source>
</evidence>
<dbReference type="InterPro" id="IPR043129">
    <property type="entry name" value="ATPase_NBD"/>
</dbReference>
<dbReference type="GO" id="GO:0046872">
    <property type="term" value="F:metal ion binding"/>
    <property type="evidence" value="ECO:0007669"/>
    <property type="project" value="UniProtKB-KW"/>
</dbReference>
<evidence type="ECO:0000256" key="6">
    <source>
        <dbReference type="ARBA" id="ARBA00022777"/>
    </source>
</evidence>
<evidence type="ECO:0000256" key="10">
    <source>
        <dbReference type="ARBA" id="ARBA00023277"/>
    </source>
</evidence>
<keyword evidence="8" id="KW-0067">ATP-binding</keyword>
<keyword evidence="9" id="KW-0460">Magnesium</keyword>
<dbReference type="GO" id="GO:0005524">
    <property type="term" value="F:ATP binding"/>
    <property type="evidence" value="ECO:0007669"/>
    <property type="project" value="UniProtKB-KW"/>
</dbReference>
<protein>
    <recommendedName>
        <fullName evidence="11">fructokinase</fullName>
        <ecNumber evidence="11">2.7.1.4</ecNumber>
    </recommendedName>
</protein>
<sequence>MILGALEAGGTKMVCAVGDNQGNITDKVVIPTKTPEETMNSIIDYFQTKKIEGLGVGSFGPIDLNPKSETYGHILKSPKLAWNQYDIVGVLERALHIPVAIDTDVNSSVLGEVTYGCAKDLDPVVYITVGTGIGIGIYVNGHLLNGMLHPEGGHILITRHKDDVYHGKCPFHDNCFEGLASGPAIEERWNQKAEELAQKEEVWQLEAYYIAQAIVQYILILSPRKIILGGGVMHVSKLLPMIRSKVIKLLGGYLDTKELARIDKYIIPESLAGDQGILGCLELIRRKLSE</sequence>
<dbReference type="Pfam" id="PF00480">
    <property type="entry name" value="ROK"/>
    <property type="match status" value="1"/>
</dbReference>